<evidence type="ECO:0000256" key="7">
    <source>
        <dbReference type="ARBA" id="ARBA00023004"/>
    </source>
</evidence>
<evidence type="ECO:0000256" key="4">
    <source>
        <dbReference type="ARBA" id="ARBA00022617"/>
    </source>
</evidence>
<dbReference type="GO" id="GO:0020037">
    <property type="term" value="F:heme binding"/>
    <property type="evidence" value="ECO:0007669"/>
    <property type="project" value="InterPro"/>
</dbReference>
<evidence type="ECO:0000313" key="11">
    <source>
        <dbReference type="EMBL" id="KAJ3478353.1"/>
    </source>
</evidence>
<dbReference type="PRINTS" id="PR00465">
    <property type="entry name" value="EP450IV"/>
</dbReference>
<name>A0AAD5UUX2_9APHY</name>
<reference evidence="11" key="1">
    <citation type="submission" date="2022-07" db="EMBL/GenBank/DDBJ databases">
        <title>Genome Sequence of Physisporinus lineatus.</title>
        <authorList>
            <person name="Buettner E."/>
        </authorList>
    </citation>
    <scope>NUCLEOTIDE SEQUENCE</scope>
    <source>
        <strain evidence="11">VT162</strain>
    </source>
</reference>
<dbReference type="Gene3D" id="1.10.630.10">
    <property type="entry name" value="Cytochrome P450"/>
    <property type="match status" value="1"/>
</dbReference>
<dbReference type="PROSITE" id="PS00086">
    <property type="entry name" value="CYTOCHROME_P450"/>
    <property type="match status" value="1"/>
</dbReference>
<keyword evidence="8 10" id="KW-0503">Monooxygenase</keyword>
<keyword evidence="5 9" id="KW-0479">Metal-binding</keyword>
<comment type="cofactor">
    <cofactor evidence="1 9">
        <name>heme</name>
        <dbReference type="ChEBI" id="CHEBI:30413"/>
    </cofactor>
</comment>
<evidence type="ECO:0000256" key="8">
    <source>
        <dbReference type="ARBA" id="ARBA00023033"/>
    </source>
</evidence>
<dbReference type="InterPro" id="IPR050121">
    <property type="entry name" value="Cytochrome_P450_monoxygenase"/>
</dbReference>
<gene>
    <name evidence="11" type="ORF">NLI96_g9813</name>
</gene>
<keyword evidence="7 9" id="KW-0408">Iron</keyword>
<sequence>MRAEIIAAGKGGDIPYDQLVDLPYMDAVCRETLRFAREDAILPLSSPIRGIDGKLMYNVPVPKGTEVYVAVKASNTNKAIWGNDASEWKPERWLSPLPSAIAEAHVPGVYSNLMTFGGGGRSCIGFKFSQLEMKVVLTILLTSFKFTPSKADIV</sequence>
<comment type="caution">
    <text evidence="11">The sequence shown here is derived from an EMBL/GenBank/DDBJ whole genome shotgun (WGS) entry which is preliminary data.</text>
</comment>
<evidence type="ECO:0000256" key="5">
    <source>
        <dbReference type="ARBA" id="ARBA00022723"/>
    </source>
</evidence>
<evidence type="ECO:0000256" key="10">
    <source>
        <dbReference type="RuleBase" id="RU000461"/>
    </source>
</evidence>
<evidence type="ECO:0000313" key="12">
    <source>
        <dbReference type="Proteomes" id="UP001212997"/>
    </source>
</evidence>
<keyword evidence="4 9" id="KW-0349">Heme</keyword>
<dbReference type="PANTHER" id="PTHR24305">
    <property type="entry name" value="CYTOCHROME P450"/>
    <property type="match status" value="1"/>
</dbReference>
<feature type="binding site" description="axial binding residue" evidence="9">
    <location>
        <position position="123"/>
    </location>
    <ligand>
        <name>heme</name>
        <dbReference type="ChEBI" id="CHEBI:30413"/>
    </ligand>
    <ligandPart>
        <name>Fe</name>
        <dbReference type="ChEBI" id="CHEBI:18248"/>
    </ligandPart>
</feature>
<keyword evidence="6 10" id="KW-0560">Oxidoreductase</keyword>
<dbReference type="SUPFAM" id="SSF48264">
    <property type="entry name" value="Cytochrome P450"/>
    <property type="match status" value="1"/>
</dbReference>
<dbReference type="Proteomes" id="UP001212997">
    <property type="component" value="Unassembled WGS sequence"/>
</dbReference>
<evidence type="ECO:0000256" key="1">
    <source>
        <dbReference type="ARBA" id="ARBA00001971"/>
    </source>
</evidence>
<comment type="similarity">
    <text evidence="3 10">Belongs to the cytochrome P450 family.</text>
</comment>
<dbReference type="InterPro" id="IPR017972">
    <property type="entry name" value="Cyt_P450_CS"/>
</dbReference>
<evidence type="ECO:0000256" key="3">
    <source>
        <dbReference type="ARBA" id="ARBA00010617"/>
    </source>
</evidence>
<dbReference type="GO" id="GO:0016705">
    <property type="term" value="F:oxidoreductase activity, acting on paired donors, with incorporation or reduction of molecular oxygen"/>
    <property type="evidence" value="ECO:0007669"/>
    <property type="project" value="InterPro"/>
</dbReference>
<evidence type="ECO:0000256" key="6">
    <source>
        <dbReference type="ARBA" id="ARBA00023002"/>
    </source>
</evidence>
<evidence type="ECO:0000256" key="2">
    <source>
        <dbReference type="ARBA" id="ARBA00005179"/>
    </source>
</evidence>
<proteinExistence type="inferred from homology"/>
<evidence type="ECO:0008006" key="13">
    <source>
        <dbReference type="Google" id="ProtNLM"/>
    </source>
</evidence>
<dbReference type="InterPro" id="IPR001128">
    <property type="entry name" value="Cyt_P450"/>
</dbReference>
<dbReference type="GO" id="GO:0005506">
    <property type="term" value="F:iron ion binding"/>
    <property type="evidence" value="ECO:0007669"/>
    <property type="project" value="InterPro"/>
</dbReference>
<evidence type="ECO:0000256" key="9">
    <source>
        <dbReference type="PIRSR" id="PIRSR602403-1"/>
    </source>
</evidence>
<dbReference type="GO" id="GO:0004497">
    <property type="term" value="F:monooxygenase activity"/>
    <property type="evidence" value="ECO:0007669"/>
    <property type="project" value="UniProtKB-KW"/>
</dbReference>
<dbReference type="InterPro" id="IPR036396">
    <property type="entry name" value="Cyt_P450_sf"/>
</dbReference>
<organism evidence="11 12">
    <name type="scientific">Meripilus lineatus</name>
    <dbReference type="NCBI Taxonomy" id="2056292"/>
    <lineage>
        <taxon>Eukaryota</taxon>
        <taxon>Fungi</taxon>
        <taxon>Dikarya</taxon>
        <taxon>Basidiomycota</taxon>
        <taxon>Agaricomycotina</taxon>
        <taxon>Agaricomycetes</taxon>
        <taxon>Polyporales</taxon>
        <taxon>Meripilaceae</taxon>
        <taxon>Meripilus</taxon>
    </lineage>
</organism>
<comment type="pathway">
    <text evidence="2">Secondary metabolite biosynthesis.</text>
</comment>
<dbReference type="Pfam" id="PF00067">
    <property type="entry name" value="p450"/>
    <property type="match status" value="1"/>
</dbReference>
<dbReference type="AlphaFoldDB" id="A0AAD5UUX2"/>
<protein>
    <recommendedName>
        <fullName evidence="13">Cytochrome P450</fullName>
    </recommendedName>
</protein>
<dbReference type="PANTHER" id="PTHR24305:SF166">
    <property type="entry name" value="CYTOCHROME P450 12A4, MITOCHONDRIAL-RELATED"/>
    <property type="match status" value="1"/>
</dbReference>
<accession>A0AAD5UUX2</accession>
<keyword evidence="12" id="KW-1185">Reference proteome</keyword>
<dbReference type="InterPro" id="IPR002403">
    <property type="entry name" value="Cyt_P450_E_grp-IV"/>
</dbReference>
<dbReference type="EMBL" id="JANAWD010000518">
    <property type="protein sequence ID" value="KAJ3478353.1"/>
    <property type="molecule type" value="Genomic_DNA"/>
</dbReference>